<keyword evidence="4" id="KW-1185">Reference proteome</keyword>
<sequence length="411" mass="45076" precursor="true">MKITGAGVAYTAAVALSTLYSIASANPLLYMLSLFLMLVLLNEYRLFKDASARISRIRVSRGASSRSVMELEEVDLEIEIENSSGKSIPRLLVIDEKPVYTSVKGKPVFTVFIPAYSRTKVSYGAKILAPGRIDFSRIRLVFTDPLAFFYEDLLVEARLSITAQPLYTRISETFRSIERITGIHARGLALSGEYDLADIREYTPGDDTRRILWKHYAKTGRLLVREDYGEVKPVVLLVIDVRKELWGIGTGVNTLAHIQLRLARSLLKELSGLGVTVDLAVCTEQSPKVYLNAGGDADASLHALLSTLKAGEGCEIPLSTVRQVLAAYGEGRRYDAVLVVANPLSILNEGVESLGELAAISPGRTLVVAPRFEYEAAGLTMDDIGELAVRLMDEAGVILMVAEEDLRVVHE</sequence>
<keyword evidence="1" id="KW-0812">Transmembrane</keyword>
<gene>
    <name evidence="3" type="ordered locus">Desmu_0630</name>
</gene>
<dbReference type="KEGG" id="dmu:Desmu_0630"/>
<dbReference type="eggNOG" id="arCOG02742">
    <property type="taxonomic scope" value="Archaea"/>
</dbReference>
<evidence type="ECO:0000313" key="3">
    <source>
        <dbReference type="EMBL" id="ADV64938.1"/>
    </source>
</evidence>
<dbReference type="STRING" id="765177.Desmu_0630"/>
<reference evidence="3 4" key="2">
    <citation type="journal article" date="2011" name="Stand. Genomic Sci.">
        <title>Complete genome sequence of Desulfurococcus mucosus type strain (O7/1).</title>
        <authorList>
            <person name="Wirth R."/>
            <person name="Chertkov O."/>
            <person name="Held B."/>
            <person name="Lapidus A."/>
            <person name="Nolan M."/>
            <person name="Lucas S."/>
            <person name="Hammon N."/>
            <person name="Deshpande S."/>
            <person name="Cheng J.F."/>
            <person name="Tapia R."/>
            <person name="Han C."/>
            <person name="Goodwin L."/>
            <person name="Pitluck S."/>
            <person name="Liolios K."/>
            <person name="Ioanna P."/>
            <person name="Ivanova N."/>
            <person name="Mavromatis K."/>
            <person name="Mikhailova N."/>
            <person name="Pati A."/>
            <person name="Chen A."/>
            <person name="Palaniappan K."/>
            <person name="Land M."/>
            <person name="Hauser L."/>
            <person name="Chang Y.J."/>
            <person name="Jeffries C.D."/>
            <person name="Bilek Y."/>
            <person name="Hader T."/>
            <person name="Rohde M."/>
            <person name="Spring S."/>
            <person name="Sikorski J."/>
            <person name="Goker M."/>
            <person name="Woyke T."/>
            <person name="Bristow J."/>
            <person name="Eisen J.A."/>
            <person name="Markowitz V."/>
            <person name="Hugenholtz P."/>
            <person name="Kyrpides N.C."/>
            <person name="Klenk H.P."/>
        </authorList>
    </citation>
    <scope>NUCLEOTIDE SEQUENCE [LARGE SCALE GENOMIC DNA]</scope>
    <source>
        <strain evidence="4">ATCC 35584 / DSM 2162 / JCM 9187 / O7/1</strain>
    </source>
</reference>
<evidence type="ECO:0000259" key="2">
    <source>
        <dbReference type="Pfam" id="PF01882"/>
    </source>
</evidence>
<dbReference type="InterPro" id="IPR002881">
    <property type="entry name" value="DUF58"/>
</dbReference>
<organism evidence="3 4">
    <name type="scientific">Desulfurococcus mucosus (strain ATCC 35584 / DSM 2162 / JCM 9187 / O7/1)</name>
    <dbReference type="NCBI Taxonomy" id="765177"/>
    <lineage>
        <taxon>Archaea</taxon>
        <taxon>Thermoproteota</taxon>
        <taxon>Thermoprotei</taxon>
        <taxon>Desulfurococcales</taxon>
        <taxon>Desulfurococcaceae</taxon>
        <taxon>Desulfurococcus</taxon>
    </lineage>
</organism>
<dbReference type="EMBL" id="CP002363">
    <property type="protein sequence ID" value="ADV64938.1"/>
    <property type="molecule type" value="Genomic_DNA"/>
</dbReference>
<dbReference type="HOGENOM" id="CLU_670138_0_0_2"/>
<evidence type="ECO:0000313" key="4">
    <source>
        <dbReference type="Proteomes" id="UP000001068"/>
    </source>
</evidence>
<proteinExistence type="predicted"/>
<keyword evidence="1" id="KW-0472">Membrane</keyword>
<accession>E8R8W2</accession>
<evidence type="ECO:0000256" key="1">
    <source>
        <dbReference type="SAM" id="Phobius"/>
    </source>
</evidence>
<feature type="transmembrane region" description="Helical" evidence="1">
    <location>
        <begin position="7"/>
        <end position="23"/>
    </location>
</feature>
<reference evidence="4" key="1">
    <citation type="submission" date="2010-11" db="EMBL/GenBank/DDBJ databases">
        <title>The complete genome of Desulfurococcus mucosus DSM 2162.</title>
        <authorList>
            <consortium name="US DOE Joint Genome Institute (JGI-PGF)"/>
            <person name="Lucas S."/>
            <person name="Copeland A."/>
            <person name="Lapidus A."/>
            <person name="Bruce D."/>
            <person name="Goodwin L."/>
            <person name="Pitluck S."/>
            <person name="Kyrpides N."/>
            <person name="Mavromatis K."/>
            <person name="Pagani I."/>
            <person name="Ivanova N."/>
            <person name="Ovchinnikova G."/>
            <person name="Chertkov O."/>
            <person name="Held B."/>
            <person name="Brettin T."/>
            <person name="Detter J.C."/>
            <person name="Tapia R."/>
            <person name="Han C."/>
            <person name="Land M."/>
            <person name="Hauser L."/>
            <person name="Markowitz V."/>
            <person name="Cheng J.-F."/>
            <person name="Hugenholtz P."/>
            <person name="Woyke T."/>
            <person name="Wu D."/>
            <person name="Wirth R."/>
            <person name="Bilek Y."/>
            <person name="Hader T."/>
            <person name="Klenk H.-P."/>
            <person name="Eisen J.A."/>
        </authorList>
    </citation>
    <scope>NUCLEOTIDE SEQUENCE [LARGE SCALE GENOMIC DNA]</scope>
    <source>
        <strain evidence="4">ATCC 35584 / DSM 2162 / JCM 9187 / O7/1</strain>
    </source>
</reference>
<dbReference type="AlphaFoldDB" id="E8R8W2"/>
<keyword evidence="1" id="KW-1133">Transmembrane helix</keyword>
<dbReference type="Proteomes" id="UP000001068">
    <property type="component" value="Chromosome"/>
</dbReference>
<dbReference type="RefSeq" id="WP_013562160.1">
    <property type="nucleotide sequence ID" value="NC_014961.1"/>
</dbReference>
<feature type="domain" description="DUF58" evidence="2">
    <location>
        <begin position="198"/>
        <end position="341"/>
    </location>
</feature>
<dbReference type="PANTHER" id="PTHR34351">
    <property type="entry name" value="SLR1927 PROTEIN-RELATED"/>
    <property type="match status" value="1"/>
</dbReference>
<protein>
    <recommendedName>
        <fullName evidence="2">DUF58 domain-containing protein</fullName>
    </recommendedName>
</protein>
<name>E8R8W2_DESM0</name>
<dbReference type="GeneID" id="10153324"/>
<dbReference type="Pfam" id="PF01882">
    <property type="entry name" value="DUF58"/>
    <property type="match status" value="1"/>
</dbReference>